<accession>A0A0A7NTZ5</accession>
<organism evidence="1 2">
    <name type="scientific">Lactobacillus phage LfeInf</name>
    <dbReference type="NCBI Taxonomy" id="1567484"/>
    <lineage>
        <taxon>Viruses</taxon>
        <taxon>Duplodnaviria</taxon>
        <taxon>Heunggongvirae</taxon>
        <taxon>Uroviricota</taxon>
        <taxon>Caudoviricetes</taxon>
        <taxon>Herelleviridae</taxon>
        <taxon>Hopescreekvirus</taxon>
        <taxon>Hopescreekvirus LfeInf</taxon>
    </lineage>
</organism>
<name>A0A0A7NTZ5_9CAUD</name>
<reference evidence="1 2" key="2">
    <citation type="journal article" date="2015" name="Biotechnol. Biofuels">
        <title>Bacteriophage application restores ethanol fermentation characteristics disrupted by Lactobacillus fermentum.</title>
        <authorList>
            <person name="Liu M."/>
            <person name="Bischoff K.M."/>
            <person name="Gill J.J."/>
            <person name="Mire-Criscione M.D."/>
            <person name="Berry J.D."/>
            <person name="Young R."/>
            <person name="Summer E.J."/>
        </authorList>
    </citation>
    <scope>NUCLEOTIDE SEQUENCE [LARGE SCALE GENOMIC DNA]</scope>
</reference>
<gene>
    <name evidence="1" type="ORF">LfeInf_026</name>
</gene>
<protein>
    <submittedName>
        <fullName evidence="1">Uncharacterized protein</fullName>
    </submittedName>
</protein>
<dbReference type="EMBL" id="KP054477">
    <property type="protein sequence ID" value="AIZ94652.1"/>
    <property type="molecule type" value="Genomic_DNA"/>
</dbReference>
<dbReference type="Pfam" id="PF19791">
    <property type="entry name" value="DUF6275"/>
    <property type="match status" value="1"/>
</dbReference>
<dbReference type="RefSeq" id="YP_009222264.1">
    <property type="nucleotide sequence ID" value="NC_029058.1"/>
</dbReference>
<keyword evidence="2" id="KW-1185">Reference proteome</keyword>
<evidence type="ECO:0000313" key="2">
    <source>
        <dbReference type="Proteomes" id="UP000030922"/>
    </source>
</evidence>
<reference evidence="2" key="1">
    <citation type="submission" date="2014-10" db="EMBL/GenBank/DDBJ databases">
        <title>Characterization of Lactobacillus fermentum phage vB_S_LfeInf.</title>
        <authorList>
            <person name="Liu M."/>
            <person name="Gill J.J."/>
            <person name="Berry J."/>
            <person name="Young R.III."/>
            <person name="Summer E.J."/>
        </authorList>
    </citation>
    <scope>NUCLEOTIDE SEQUENCE [LARGE SCALE GENOMIC DNA]</scope>
</reference>
<dbReference type="Proteomes" id="UP000030922">
    <property type="component" value="Segment"/>
</dbReference>
<evidence type="ECO:0000313" key="1">
    <source>
        <dbReference type="EMBL" id="AIZ94652.1"/>
    </source>
</evidence>
<proteinExistence type="predicted"/>
<dbReference type="GeneID" id="26793814"/>
<dbReference type="InterPro" id="IPR046242">
    <property type="entry name" value="DUF6275"/>
</dbReference>
<dbReference type="OrthoDB" id="19406at10239"/>
<dbReference type="KEGG" id="vg:26793814"/>
<sequence>MTGQRFISFAKYKVLQWLWHNVEDMDGISYNDIFVVWYSKTLQNRKVLLGTCFTDHYFECTFNGDKGEMYVDVYDKVQNECFKVTQLNNAETTKGDKNGKQ</sequence>